<keyword evidence="1" id="KW-0479">Metal-binding</keyword>
<organism evidence="8">
    <name type="scientific">Timema shepardi</name>
    <name type="common">Walking stick</name>
    <dbReference type="NCBI Taxonomy" id="629360"/>
    <lineage>
        <taxon>Eukaryota</taxon>
        <taxon>Metazoa</taxon>
        <taxon>Ecdysozoa</taxon>
        <taxon>Arthropoda</taxon>
        <taxon>Hexapoda</taxon>
        <taxon>Insecta</taxon>
        <taxon>Pterygota</taxon>
        <taxon>Neoptera</taxon>
        <taxon>Polyneoptera</taxon>
        <taxon>Phasmatodea</taxon>
        <taxon>Timematodea</taxon>
        <taxon>Timematoidea</taxon>
        <taxon>Timematidae</taxon>
        <taxon>Timema</taxon>
    </lineage>
</organism>
<evidence type="ECO:0000256" key="4">
    <source>
        <dbReference type="ARBA" id="ARBA00022833"/>
    </source>
</evidence>
<feature type="compositionally biased region" description="Polar residues" evidence="6">
    <location>
        <begin position="171"/>
        <end position="190"/>
    </location>
</feature>
<keyword evidence="3 5" id="KW-0863">Zinc-finger</keyword>
<feature type="region of interest" description="Disordered" evidence="6">
    <location>
        <begin position="160"/>
        <end position="206"/>
    </location>
</feature>
<evidence type="ECO:0000259" key="7">
    <source>
        <dbReference type="PROSITE" id="PS50157"/>
    </source>
</evidence>
<dbReference type="GO" id="GO:0008270">
    <property type="term" value="F:zinc ion binding"/>
    <property type="evidence" value="ECO:0007669"/>
    <property type="project" value="UniProtKB-KW"/>
</dbReference>
<feature type="domain" description="C2H2-type" evidence="7">
    <location>
        <begin position="924"/>
        <end position="951"/>
    </location>
</feature>
<dbReference type="Gene3D" id="3.30.160.60">
    <property type="entry name" value="Classic Zinc Finger"/>
    <property type="match status" value="5"/>
</dbReference>
<evidence type="ECO:0000256" key="3">
    <source>
        <dbReference type="ARBA" id="ARBA00022771"/>
    </source>
</evidence>
<feature type="region of interest" description="Disordered" evidence="6">
    <location>
        <begin position="226"/>
        <end position="265"/>
    </location>
</feature>
<feature type="region of interest" description="Disordered" evidence="6">
    <location>
        <begin position="645"/>
        <end position="681"/>
    </location>
</feature>
<dbReference type="EMBL" id="OC001508">
    <property type="protein sequence ID" value="CAD7260095.1"/>
    <property type="molecule type" value="Genomic_DNA"/>
</dbReference>
<keyword evidence="2" id="KW-0677">Repeat</keyword>
<proteinExistence type="predicted"/>
<dbReference type="GO" id="GO:0043565">
    <property type="term" value="F:sequence-specific DNA binding"/>
    <property type="evidence" value="ECO:0007669"/>
    <property type="project" value="TreeGrafter"/>
</dbReference>
<feature type="domain" description="C2H2-type" evidence="7">
    <location>
        <begin position="840"/>
        <end position="867"/>
    </location>
</feature>
<dbReference type="PANTHER" id="PTHR24408:SF58">
    <property type="entry name" value="TRANSCRIPTION FACTOR (TFIIIA), PUTATIVE (AFU_ORTHOLOGUE AFUA_1G05150)-RELATED"/>
    <property type="match status" value="1"/>
</dbReference>
<gene>
    <name evidence="8" type="ORF">TSIB3V08_LOCUS4282</name>
</gene>
<dbReference type="InterPro" id="IPR036236">
    <property type="entry name" value="Znf_C2H2_sf"/>
</dbReference>
<name>A0A7R9AV47_TIMSH</name>
<dbReference type="PROSITE" id="PS50157">
    <property type="entry name" value="ZINC_FINGER_C2H2_2"/>
    <property type="match status" value="7"/>
</dbReference>
<dbReference type="SMART" id="SM00355">
    <property type="entry name" value="ZnF_C2H2"/>
    <property type="match status" value="7"/>
</dbReference>
<feature type="domain" description="C2H2-type" evidence="7">
    <location>
        <begin position="896"/>
        <end position="923"/>
    </location>
</feature>
<protein>
    <recommendedName>
        <fullName evidence="7">C2H2-type domain-containing protein</fullName>
    </recommendedName>
</protein>
<accession>A0A7R9AV47</accession>
<evidence type="ECO:0000256" key="1">
    <source>
        <dbReference type="ARBA" id="ARBA00022723"/>
    </source>
</evidence>
<feature type="region of interest" description="Disordered" evidence="6">
    <location>
        <begin position="703"/>
        <end position="739"/>
    </location>
</feature>
<feature type="compositionally biased region" description="Basic residues" evidence="6">
    <location>
        <begin position="347"/>
        <end position="365"/>
    </location>
</feature>
<evidence type="ECO:0000256" key="5">
    <source>
        <dbReference type="PROSITE-ProRule" id="PRU00042"/>
    </source>
</evidence>
<evidence type="ECO:0000313" key="8">
    <source>
        <dbReference type="EMBL" id="CAD7260095.1"/>
    </source>
</evidence>
<sequence length="987" mass="107672">MNFSPFGGHFAGSIPTATMHQFATAKFAAHNMATAGGQVLGVLSGGEGGVHYLRPMDASGFTIAAQGGGANNQQQQTLITLPISIAGKPGENGQPQQTVQIQVVNPNATIGNNGATTNVAPKYHISPLSLQHFPQGVLTVAYAGQQQGGAETLQFQQIQVTHGDGGGGNSDLVNNNTSQSQNGSMQQSPVKQEHQQQAQQQASEHQGFAVVAHIPPELILRDVTSADIGKGDDEHSEKDPLLDDDKEKESQEDFNGGSAGQHPTLSAVPASWQSIAAPGTTIADYLSRLQGTSLPLNLHHFLKFSAETIKREAAIESSPLSNPELVDPVGVSNPDGSEVPSGAAAGKQKKKKKYKKKPPKPRRPRPGQVHIATALDGTTLFCCPECHMAYPEKELLEAHLVGHKIERRFICDICGAGLKRKEHLERHKLGHNPDRPFLCSVCHKGFKRKEHLNLHFVIHSGHKSERECETIPEIYPQYTQPELSHDLPIINSLVYCERSALEHTATEAEFFEHIPSEYDVTVALLSTPRLSLSALTTSGRRENVVSGGTHGNRGHFSATSIPTIHQFAAKFTHDGNGGGLPPQSVSDGGGGTRYHTSPGPAHFNQHHPPIGMPVNMGKYREAGNQAPQVSNMMNNSTKYHQAVNVPHHYGGNLGVPYSQAGNVQPQQQNRPASGDKRYHGADMQQPQDLCAAMMSTDKDKELNLKREVDHGSKEDRPGSNETEYNNYQQQHHHHGTQTTAMPATWQSLATPGSTVADYLSHLPASTLPISLHHFLKYSAENIKKESDNPVASTTTPGLMVAPATTATKKKKKKKPSKEKKPRPKPGEIRLTTALDGSTLYCCPECHMAYPEKDLLEQHLLGHTLERRFVCDICGAGLKRKDHLTRHKQSHNPERPYVCTVCLKAFKRKEQLTLHFVIHSGEKRHVCTECGKGFYRKDHLRKHTRSHIARRVKAELSQHAPQAQHTPGHGQPHMAGVSAEQPPPPLLS</sequence>
<dbReference type="GO" id="GO:0005634">
    <property type="term" value="C:nucleus"/>
    <property type="evidence" value="ECO:0007669"/>
    <property type="project" value="TreeGrafter"/>
</dbReference>
<feature type="region of interest" description="Disordered" evidence="6">
    <location>
        <begin position="786"/>
        <end position="829"/>
    </location>
</feature>
<dbReference type="SUPFAM" id="SSF57667">
    <property type="entry name" value="beta-beta-alpha zinc fingers"/>
    <property type="match status" value="3"/>
</dbReference>
<reference evidence="8" key="1">
    <citation type="submission" date="2020-11" db="EMBL/GenBank/DDBJ databases">
        <authorList>
            <person name="Tran Van P."/>
        </authorList>
    </citation>
    <scope>NUCLEOTIDE SEQUENCE</scope>
</reference>
<feature type="region of interest" description="Disordered" evidence="6">
    <location>
        <begin position="320"/>
        <end position="368"/>
    </location>
</feature>
<dbReference type="FunFam" id="3.30.160.60:FF:001269">
    <property type="entry name" value="Zinc finger protein"/>
    <property type="match status" value="1"/>
</dbReference>
<dbReference type="PANTHER" id="PTHR24408">
    <property type="entry name" value="ZINC FINGER PROTEIN"/>
    <property type="match status" value="1"/>
</dbReference>
<dbReference type="GO" id="GO:0000981">
    <property type="term" value="F:DNA-binding transcription factor activity, RNA polymerase II-specific"/>
    <property type="evidence" value="ECO:0007669"/>
    <property type="project" value="TreeGrafter"/>
</dbReference>
<dbReference type="InterPro" id="IPR013087">
    <property type="entry name" value="Znf_C2H2_type"/>
</dbReference>
<feature type="compositionally biased region" description="Low complexity" evidence="6">
    <location>
        <begin position="195"/>
        <end position="206"/>
    </location>
</feature>
<feature type="compositionally biased region" description="Polar residues" evidence="6">
    <location>
        <begin position="659"/>
        <end position="671"/>
    </location>
</feature>
<dbReference type="Pfam" id="PF00096">
    <property type="entry name" value="zf-C2H2"/>
    <property type="match status" value="3"/>
</dbReference>
<feature type="compositionally biased region" description="Basic residues" evidence="6">
    <location>
        <begin position="807"/>
        <end position="823"/>
    </location>
</feature>
<feature type="compositionally biased region" description="Basic and acidic residues" evidence="6">
    <location>
        <begin position="703"/>
        <end position="718"/>
    </location>
</feature>
<keyword evidence="4" id="KW-0862">Zinc</keyword>
<feature type="region of interest" description="Disordered" evidence="6">
    <location>
        <begin position="953"/>
        <end position="987"/>
    </location>
</feature>
<dbReference type="PROSITE" id="PS00028">
    <property type="entry name" value="ZINC_FINGER_C2H2_1"/>
    <property type="match status" value="7"/>
</dbReference>
<dbReference type="AlphaFoldDB" id="A0A7R9AV47"/>
<feature type="domain" description="C2H2-type" evidence="7">
    <location>
        <begin position="437"/>
        <end position="464"/>
    </location>
</feature>
<dbReference type="FunFam" id="3.30.160.60:FF:000843">
    <property type="entry name" value="Potential zinc finger protein"/>
    <property type="match status" value="1"/>
</dbReference>
<feature type="compositionally biased region" description="Basic and acidic residues" evidence="6">
    <location>
        <begin position="229"/>
        <end position="251"/>
    </location>
</feature>
<feature type="domain" description="C2H2-type" evidence="7">
    <location>
        <begin position="409"/>
        <end position="436"/>
    </location>
</feature>
<feature type="domain" description="C2H2-type" evidence="7">
    <location>
        <begin position="381"/>
        <end position="408"/>
    </location>
</feature>
<evidence type="ECO:0000256" key="2">
    <source>
        <dbReference type="ARBA" id="ARBA00022737"/>
    </source>
</evidence>
<evidence type="ECO:0000256" key="6">
    <source>
        <dbReference type="SAM" id="MobiDB-lite"/>
    </source>
</evidence>
<feature type="domain" description="C2H2-type" evidence="7">
    <location>
        <begin position="868"/>
        <end position="895"/>
    </location>
</feature>